<keyword evidence="1" id="KW-0812">Transmembrane</keyword>
<protein>
    <submittedName>
        <fullName evidence="2">Cation:proton antiporter</fullName>
    </submittedName>
</protein>
<evidence type="ECO:0000256" key="1">
    <source>
        <dbReference type="SAM" id="Phobius"/>
    </source>
</evidence>
<keyword evidence="1" id="KW-1133">Transmembrane helix</keyword>
<feature type="transmembrane region" description="Helical" evidence="1">
    <location>
        <begin position="6"/>
        <end position="25"/>
    </location>
</feature>
<feature type="transmembrane region" description="Helical" evidence="1">
    <location>
        <begin position="66"/>
        <end position="84"/>
    </location>
</feature>
<evidence type="ECO:0000313" key="3">
    <source>
        <dbReference type="Proteomes" id="UP001596516"/>
    </source>
</evidence>
<comment type="caution">
    <text evidence="2">The sequence shown here is derived from an EMBL/GenBank/DDBJ whole genome shotgun (WGS) entry which is preliminary data.</text>
</comment>
<dbReference type="Pfam" id="PF03334">
    <property type="entry name" value="PhaG_MnhG_YufB"/>
    <property type="match status" value="1"/>
</dbReference>
<name>A0ABW2ULA3_9RHOB</name>
<sequence length="99" mass="10381">MADLVTILLSAAGLIFFIAGTAGLIRFPDTHSRLHALTKADNLGLGLLILGLAFQADSWMTLGKLALIWVLALVAAGTTAQLVARTALDEKRAATRGPK</sequence>
<dbReference type="EMBL" id="JBHTFQ010000005">
    <property type="protein sequence ID" value="MFC7704723.1"/>
    <property type="molecule type" value="Genomic_DNA"/>
</dbReference>
<proteinExistence type="predicted"/>
<dbReference type="RefSeq" id="WP_377403334.1">
    <property type="nucleotide sequence ID" value="NZ_JBHTFQ010000005.1"/>
</dbReference>
<gene>
    <name evidence="2" type="ORF">ACFQXB_11015</name>
</gene>
<organism evidence="2 3">
    <name type="scientific">Plastorhodobacter daqingensis</name>
    <dbReference type="NCBI Taxonomy" id="1387281"/>
    <lineage>
        <taxon>Bacteria</taxon>
        <taxon>Pseudomonadati</taxon>
        <taxon>Pseudomonadota</taxon>
        <taxon>Alphaproteobacteria</taxon>
        <taxon>Rhodobacterales</taxon>
        <taxon>Paracoccaceae</taxon>
        <taxon>Plastorhodobacter</taxon>
    </lineage>
</organism>
<evidence type="ECO:0000313" key="2">
    <source>
        <dbReference type="EMBL" id="MFC7704723.1"/>
    </source>
</evidence>
<feature type="transmembrane region" description="Helical" evidence="1">
    <location>
        <begin position="37"/>
        <end position="54"/>
    </location>
</feature>
<keyword evidence="3" id="KW-1185">Reference proteome</keyword>
<dbReference type="PANTHER" id="PTHR34703:SF1">
    <property type="entry name" value="ANTIPORTER SUBUNIT MNHG2-RELATED"/>
    <property type="match status" value="1"/>
</dbReference>
<dbReference type="InterPro" id="IPR005133">
    <property type="entry name" value="PhaG_MnhG_YufB"/>
</dbReference>
<reference evidence="3" key="1">
    <citation type="journal article" date="2019" name="Int. J. Syst. Evol. Microbiol.">
        <title>The Global Catalogue of Microorganisms (GCM) 10K type strain sequencing project: providing services to taxonomists for standard genome sequencing and annotation.</title>
        <authorList>
            <consortium name="The Broad Institute Genomics Platform"/>
            <consortium name="The Broad Institute Genome Sequencing Center for Infectious Disease"/>
            <person name="Wu L."/>
            <person name="Ma J."/>
        </authorList>
    </citation>
    <scope>NUCLEOTIDE SEQUENCE [LARGE SCALE GENOMIC DNA]</scope>
    <source>
        <strain evidence="3">CGMCC 1.12750</strain>
    </source>
</reference>
<accession>A0ABW2ULA3</accession>
<dbReference type="PANTHER" id="PTHR34703">
    <property type="entry name" value="ANTIPORTER SUBUNIT MNHG2-RELATED"/>
    <property type="match status" value="1"/>
</dbReference>
<keyword evidence="1" id="KW-0472">Membrane</keyword>
<dbReference type="Proteomes" id="UP001596516">
    <property type="component" value="Unassembled WGS sequence"/>
</dbReference>